<evidence type="ECO:0000256" key="1">
    <source>
        <dbReference type="SAM" id="MobiDB-lite"/>
    </source>
</evidence>
<feature type="region of interest" description="Disordered" evidence="1">
    <location>
        <begin position="87"/>
        <end position="136"/>
    </location>
</feature>
<feature type="region of interest" description="Disordered" evidence="1">
    <location>
        <begin position="28"/>
        <end position="59"/>
    </location>
</feature>
<keyword evidence="3" id="KW-1185">Reference proteome</keyword>
<organism evidence="2 3">
    <name type="scientific">Nesidiocoris tenuis</name>
    <dbReference type="NCBI Taxonomy" id="355587"/>
    <lineage>
        <taxon>Eukaryota</taxon>
        <taxon>Metazoa</taxon>
        <taxon>Ecdysozoa</taxon>
        <taxon>Arthropoda</taxon>
        <taxon>Hexapoda</taxon>
        <taxon>Insecta</taxon>
        <taxon>Pterygota</taxon>
        <taxon>Neoptera</taxon>
        <taxon>Paraneoptera</taxon>
        <taxon>Hemiptera</taxon>
        <taxon>Heteroptera</taxon>
        <taxon>Panheteroptera</taxon>
        <taxon>Cimicomorpha</taxon>
        <taxon>Miridae</taxon>
        <taxon>Dicyphina</taxon>
        <taxon>Nesidiocoris</taxon>
    </lineage>
</organism>
<evidence type="ECO:0000313" key="3">
    <source>
        <dbReference type="Proteomes" id="UP001307889"/>
    </source>
</evidence>
<name>A0ABN7B3B2_9HEMI</name>
<reference evidence="2 3" key="1">
    <citation type="submission" date="2023-09" db="EMBL/GenBank/DDBJ databases">
        <title>Nesidiocoris tenuis whole genome shotgun sequence.</title>
        <authorList>
            <person name="Shibata T."/>
            <person name="Shimoda M."/>
            <person name="Kobayashi T."/>
            <person name="Uehara T."/>
        </authorList>
    </citation>
    <scope>NUCLEOTIDE SEQUENCE [LARGE SCALE GENOMIC DNA]</scope>
    <source>
        <strain evidence="2 3">Japan</strain>
    </source>
</reference>
<feature type="region of interest" description="Disordered" evidence="1">
    <location>
        <begin position="168"/>
        <end position="210"/>
    </location>
</feature>
<protein>
    <submittedName>
        <fullName evidence="2">Uncharacterized protein</fullName>
    </submittedName>
</protein>
<evidence type="ECO:0000313" key="2">
    <source>
        <dbReference type="EMBL" id="BES98344.1"/>
    </source>
</evidence>
<dbReference type="Proteomes" id="UP001307889">
    <property type="component" value="Chromosome 9"/>
</dbReference>
<dbReference type="EMBL" id="AP028917">
    <property type="protein sequence ID" value="BES98344.1"/>
    <property type="molecule type" value="Genomic_DNA"/>
</dbReference>
<proteinExistence type="predicted"/>
<accession>A0ABN7B3B2</accession>
<sequence length="269" mass="30440">MTILELNRLKNVDDENSDEIFVDVETVEEKAPQNGTSLEQDHNLVPMEDAVPGNGTGNCPVEAEGAGCVLEQSPTEEPADVLMAAKDTGSDLTKSEETADVQITVTDPVPEQVPATAPVPTEDSSGSPADERLVPEDERLVRELSESAYPIVVIERLSQQTIDMRTRLRLKRQRRSSVSDSDDDDGDDNWTPRPRQYNSRSSHFPKESHETVLRRIDQTLAKFYDFTAEARKRKVKSYYDSLQFEQKLRWLPKARYSYVHANLRRCSRS</sequence>
<gene>
    <name evidence="2" type="ORF">NTJ_11159</name>
</gene>